<evidence type="ECO:0000256" key="1">
    <source>
        <dbReference type="SAM" id="Phobius"/>
    </source>
</evidence>
<accession>A0A1I7Z8F8</accession>
<dbReference type="Proteomes" id="UP000095287">
    <property type="component" value="Unplaced"/>
</dbReference>
<feature type="domain" description="7TM GPCR serpentine receptor class x (Srx)" evidence="2">
    <location>
        <begin position="31"/>
        <end position="224"/>
    </location>
</feature>
<protein>
    <submittedName>
        <fullName evidence="4">7TM_GPCR_Srx domain-containing protein</fullName>
    </submittedName>
</protein>
<feature type="transmembrane region" description="Helical" evidence="1">
    <location>
        <begin position="99"/>
        <end position="119"/>
    </location>
</feature>
<proteinExistence type="predicted"/>
<dbReference type="CDD" id="cd00637">
    <property type="entry name" value="7tm_classA_rhodopsin-like"/>
    <property type="match status" value="1"/>
</dbReference>
<keyword evidence="1" id="KW-0812">Transmembrane</keyword>
<feature type="transmembrane region" description="Helical" evidence="1">
    <location>
        <begin position="139"/>
        <end position="168"/>
    </location>
</feature>
<sequence>MNRSTAFVYGSELRGNGNASTTDVIVGITLFSVAFVAVILGVVNLYFLKKVKMFHNPFGWFWASRTVGEMLTEMVHLLYNGPVTILQLQSINVWQGITPYLVLFIGSVSACQMHTVIAVNRCIAIYSPLRYGQVFSKRVSYAVIAFSWIGCVFLAPWFFVFPCNLVGYDPQFYSYIFIKCYAGQERQFSYVGTAVNVFCFIICSSTVLVDISTLSRIIYVQKSAFQNVVMLMSVSTFVYQNYQNPPKGKIVDIVQILSIMTSHIANPLSLILFNPEVRGRIGRSIGTTVVSSTHGQQVASL</sequence>
<keyword evidence="1" id="KW-1133">Transmembrane helix</keyword>
<organism evidence="3 4">
    <name type="scientific">Steinernema glaseri</name>
    <dbReference type="NCBI Taxonomy" id="37863"/>
    <lineage>
        <taxon>Eukaryota</taxon>
        <taxon>Metazoa</taxon>
        <taxon>Ecdysozoa</taxon>
        <taxon>Nematoda</taxon>
        <taxon>Chromadorea</taxon>
        <taxon>Rhabditida</taxon>
        <taxon>Tylenchina</taxon>
        <taxon>Panagrolaimomorpha</taxon>
        <taxon>Strongyloidoidea</taxon>
        <taxon>Steinernematidae</taxon>
        <taxon>Steinernema</taxon>
    </lineage>
</organism>
<dbReference type="AlphaFoldDB" id="A0A1I7Z8F8"/>
<name>A0A1I7Z8F8_9BILA</name>
<evidence type="ECO:0000313" key="4">
    <source>
        <dbReference type="WBParaSite" id="L893_g23962.t1"/>
    </source>
</evidence>
<evidence type="ECO:0000313" key="3">
    <source>
        <dbReference type="Proteomes" id="UP000095287"/>
    </source>
</evidence>
<evidence type="ECO:0000259" key="2">
    <source>
        <dbReference type="Pfam" id="PF10328"/>
    </source>
</evidence>
<keyword evidence="1" id="KW-0472">Membrane</keyword>
<dbReference type="Gene3D" id="1.20.1070.10">
    <property type="entry name" value="Rhodopsin 7-helix transmembrane proteins"/>
    <property type="match status" value="1"/>
</dbReference>
<dbReference type="PANTHER" id="PTHR23017:SF21">
    <property type="entry name" value="7TM GPCR SERPENTINE RECEPTOR CLASS X (SRX) DOMAIN-CONTAINING PROTEIN"/>
    <property type="match status" value="1"/>
</dbReference>
<feature type="transmembrane region" description="Helical" evidence="1">
    <location>
        <begin position="24"/>
        <end position="48"/>
    </location>
</feature>
<reference evidence="4" key="1">
    <citation type="submission" date="2016-11" db="UniProtKB">
        <authorList>
            <consortium name="WormBaseParasite"/>
        </authorList>
    </citation>
    <scope>IDENTIFICATION</scope>
</reference>
<dbReference type="Pfam" id="PF10328">
    <property type="entry name" value="7TM_GPCR_Srx"/>
    <property type="match status" value="1"/>
</dbReference>
<keyword evidence="3" id="KW-1185">Reference proteome</keyword>
<dbReference type="PANTHER" id="PTHR23017">
    <property type="entry name" value="SERPENTINE RECEPTOR, CLASS X"/>
    <property type="match status" value="1"/>
</dbReference>
<dbReference type="WBParaSite" id="L893_g23962.t1">
    <property type="protein sequence ID" value="L893_g23962.t1"/>
    <property type="gene ID" value="L893_g23962"/>
</dbReference>
<feature type="transmembrane region" description="Helical" evidence="1">
    <location>
        <begin position="188"/>
        <end position="212"/>
    </location>
</feature>
<dbReference type="InterPro" id="IPR019430">
    <property type="entry name" value="7TM_GPCR_serpentine_rcpt_Srx"/>
</dbReference>
<dbReference type="SUPFAM" id="SSF81321">
    <property type="entry name" value="Family A G protein-coupled receptor-like"/>
    <property type="match status" value="1"/>
</dbReference>